<name>A0A1F6VBE5_9PROT</name>
<dbReference type="InterPro" id="IPR030995">
    <property type="entry name" value="SoxZ"/>
</dbReference>
<protein>
    <submittedName>
        <fullName evidence="2">Thiosulfate oxidation carrier complex protein SoxZ</fullName>
    </submittedName>
</protein>
<dbReference type="Proteomes" id="UP000179076">
    <property type="component" value="Unassembled WGS sequence"/>
</dbReference>
<dbReference type="InterPro" id="IPR014880">
    <property type="entry name" value="SoxZ_dom"/>
</dbReference>
<proteinExistence type="predicted"/>
<dbReference type="InterPro" id="IPR013783">
    <property type="entry name" value="Ig-like_fold"/>
</dbReference>
<accession>A0A1F6VBE5</accession>
<feature type="domain" description="Sulphur oxidation protein SoxZ" evidence="1">
    <location>
        <begin position="13"/>
        <end position="105"/>
    </location>
</feature>
<comment type="caution">
    <text evidence="2">The sequence shown here is derived from an EMBL/GenBank/DDBJ whole genome shotgun (WGS) entry which is preliminary data.</text>
</comment>
<dbReference type="Gene3D" id="2.60.40.10">
    <property type="entry name" value="Immunoglobulins"/>
    <property type="match status" value="1"/>
</dbReference>
<reference evidence="2 3" key="1">
    <citation type="journal article" date="2016" name="Nat. Commun.">
        <title>Thousands of microbial genomes shed light on interconnected biogeochemical processes in an aquifer system.</title>
        <authorList>
            <person name="Anantharaman K."/>
            <person name="Brown C.T."/>
            <person name="Hug L.A."/>
            <person name="Sharon I."/>
            <person name="Castelle C.J."/>
            <person name="Probst A.J."/>
            <person name="Thomas B.C."/>
            <person name="Singh A."/>
            <person name="Wilkins M.J."/>
            <person name="Karaoz U."/>
            <person name="Brodie E.L."/>
            <person name="Williams K.H."/>
            <person name="Hubbard S.S."/>
            <person name="Banfield J.F."/>
        </authorList>
    </citation>
    <scope>NUCLEOTIDE SEQUENCE [LARGE SCALE GENOMIC DNA]</scope>
</reference>
<evidence type="ECO:0000313" key="3">
    <source>
        <dbReference type="Proteomes" id="UP000179076"/>
    </source>
</evidence>
<dbReference type="EMBL" id="MFSP01000075">
    <property type="protein sequence ID" value="OGI66876.1"/>
    <property type="molecule type" value="Genomic_DNA"/>
</dbReference>
<evidence type="ECO:0000259" key="1">
    <source>
        <dbReference type="Pfam" id="PF08770"/>
    </source>
</evidence>
<dbReference type="SUPFAM" id="SSF81296">
    <property type="entry name" value="E set domains"/>
    <property type="match status" value="1"/>
</dbReference>
<organism evidence="2 3">
    <name type="scientific">Candidatus Muproteobacteria bacterium RBG_16_60_9</name>
    <dbReference type="NCBI Taxonomy" id="1817755"/>
    <lineage>
        <taxon>Bacteria</taxon>
        <taxon>Pseudomonadati</taxon>
        <taxon>Pseudomonadota</taxon>
        <taxon>Candidatus Muproteobacteria</taxon>
    </lineage>
</organism>
<dbReference type="Pfam" id="PF08770">
    <property type="entry name" value="SoxZ"/>
    <property type="match status" value="1"/>
</dbReference>
<sequence>MRRRQPVTTKIRTKSANDETEILVRVDHPMEDGQRVDPKTKARIAPHFIQKMTFALNGKEFAVADLGPTVSKDPLVKIKVRGAKTGDRIKVAWSDNKGITDEKDVAIG</sequence>
<dbReference type="InterPro" id="IPR014756">
    <property type="entry name" value="Ig_E-set"/>
</dbReference>
<evidence type="ECO:0000313" key="2">
    <source>
        <dbReference type="EMBL" id="OGI66876.1"/>
    </source>
</evidence>
<dbReference type="NCBIfam" id="TIGR04490">
    <property type="entry name" value="SoxZ_true"/>
    <property type="match status" value="1"/>
</dbReference>
<gene>
    <name evidence="2" type="ORF">A2W18_02420</name>
</gene>
<dbReference type="AlphaFoldDB" id="A0A1F6VBE5"/>